<organism evidence="7 8">
    <name type="scientific">Solirubrobacter pauli</name>
    <dbReference type="NCBI Taxonomy" id="166793"/>
    <lineage>
        <taxon>Bacteria</taxon>
        <taxon>Bacillati</taxon>
        <taxon>Actinomycetota</taxon>
        <taxon>Thermoleophilia</taxon>
        <taxon>Solirubrobacterales</taxon>
        <taxon>Solirubrobacteraceae</taxon>
        <taxon>Solirubrobacter</taxon>
    </lineage>
</organism>
<feature type="transmembrane region" description="Helical" evidence="6">
    <location>
        <begin position="112"/>
        <end position="136"/>
    </location>
</feature>
<keyword evidence="2" id="KW-1003">Cell membrane</keyword>
<sequence length="481" mass="49422">MAAMTAVTEPFAGPVEGDAQRLGELGYEQELKRGMGVFDSVAMGFATISPVVGLYAVVLVGMAVAGGAWVWVLPVALAGQCLLMSVYAELAGRYPLANGAYQWSRRLVGPRYGWFNGWVALCAYAVANTTIAYLGAPWALTLLGITATPGAIVLTGAVLVLVCSIINAFGVDALKGALRLGVGAEAIASVGIGLALLLVFREQGFGVLTDTFGAEALSGGSTFGALLAALAVGGWAFIGFDATVAAAEETKGAAKHVPRAVWLALLTVGALVILNAFATTLAHPNPADVAAGKDLDPVSTAVVASFGGWSSKPFAFVVLVAFIACGMAAQGGTSRGIYSMARDGVLPGSTFLRRVDKRQAPIGGIVATTLVAWAGLLLGLEATAIGSLITFGTAAIFVAFLLIAIAALYARTQGMLSPRGMVLNVLAVLWLAFETVNIAWPRASLAPLDAPWYQVWAAPMVVAGITVVGVLYLAVAKPHAR</sequence>
<feature type="transmembrane region" description="Helical" evidence="6">
    <location>
        <begin position="260"/>
        <end position="278"/>
    </location>
</feature>
<evidence type="ECO:0000256" key="3">
    <source>
        <dbReference type="ARBA" id="ARBA00022692"/>
    </source>
</evidence>
<dbReference type="Gene3D" id="1.20.1740.10">
    <property type="entry name" value="Amino acid/polyamine transporter I"/>
    <property type="match status" value="1"/>
</dbReference>
<keyword evidence="4 6" id="KW-1133">Transmembrane helix</keyword>
<feature type="transmembrane region" description="Helical" evidence="6">
    <location>
        <begin position="384"/>
        <end position="409"/>
    </location>
</feature>
<feature type="transmembrane region" description="Helical" evidence="6">
    <location>
        <begin position="41"/>
        <end position="62"/>
    </location>
</feature>
<reference evidence="7 8" key="1">
    <citation type="submission" date="2018-10" db="EMBL/GenBank/DDBJ databases">
        <title>Genomic Encyclopedia of Archaeal and Bacterial Type Strains, Phase II (KMG-II): from individual species to whole genera.</title>
        <authorList>
            <person name="Goeker M."/>
        </authorList>
    </citation>
    <scope>NUCLEOTIDE SEQUENCE [LARGE SCALE GENOMIC DNA]</scope>
    <source>
        <strain evidence="7 8">DSM 14954</strain>
    </source>
</reference>
<accession>A0A660LEK1</accession>
<dbReference type="Pfam" id="PF13520">
    <property type="entry name" value="AA_permease_2"/>
    <property type="match status" value="1"/>
</dbReference>
<dbReference type="AlphaFoldDB" id="A0A660LEK1"/>
<evidence type="ECO:0000256" key="2">
    <source>
        <dbReference type="ARBA" id="ARBA00022475"/>
    </source>
</evidence>
<evidence type="ECO:0000256" key="1">
    <source>
        <dbReference type="ARBA" id="ARBA00004651"/>
    </source>
</evidence>
<dbReference type="OrthoDB" id="8274074at2"/>
<feature type="transmembrane region" description="Helical" evidence="6">
    <location>
        <begin position="359"/>
        <end position="378"/>
    </location>
</feature>
<name>A0A660LEK1_9ACTN</name>
<feature type="transmembrane region" description="Helical" evidence="6">
    <location>
        <begin position="68"/>
        <end position="91"/>
    </location>
</feature>
<proteinExistence type="predicted"/>
<feature type="transmembrane region" description="Helical" evidence="6">
    <location>
        <begin position="178"/>
        <end position="200"/>
    </location>
</feature>
<keyword evidence="3 6" id="KW-0812">Transmembrane</keyword>
<keyword evidence="5 6" id="KW-0472">Membrane</keyword>
<evidence type="ECO:0000256" key="6">
    <source>
        <dbReference type="SAM" id="Phobius"/>
    </source>
</evidence>
<protein>
    <submittedName>
        <fullName evidence="7">Amino acid/polyamine/organocation transporter (APC superfamily)</fullName>
    </submittedName>
</protein>
<gene>
    <name evidence="7" type="ORF">C8N24_2487</name>
</gene>
<dbReference type="Proteomes" id="UP000278962">
    <property type="component" value="Unassembled WGS sequence"/>
</dbReference>
<comment type="caution">
    <text evidence="7">The sequence shown here is derived from an EMBL/GenBank/DDBJ whole genome shotgun (WGS) entry which is preliminary data.</text>
</comment>
<dbReference type="PANTHER" id="PTHR42770:SF7">
    <property type="entry name" value="MEMBRANE PROTEIN"/>
    <property type="match status" value="1"/>
</dbReference>
<feature type="transmembrane region" description="Helical" evidence="6">
    <location>
        <begin position="220"/>
        <end position="240"/>
    </location>
</feature>
<comment type="subcellular location">
    <subcellularLocation>
        <location evidence="1">Cell membrane</location>
        <topology evidence="1">Multi-pass membrane protein</topology>
    </subcellularLocation>
</comment>
<dbReference type="PANTHER" id="PTHR42770">
    <property type="entry name" value="AMINO ACID TRANSPORTER-RELATED"/>
    <property type="match status" value="1"/>
</dbReference>
<feature type="transmembrane region" description="Helical" evidence="6">
    <location>
        <begin position="421"/>
        <end position="440"/>
    </location>
</feature>
<evidence type="ECO:0000256" key="5">
    <source>
        <dbReference type="ARBA" id="ARBA00023136"/>
    </source>
</evidence>
<dbReference type="EMBL" id="RBIL01000001">
    <property type="protein sequence ID" value="RKQ92635.1"/>
    <property type="molecule type" value="Genomic_DNA"/>
</dbReference>
<dbReference type="PIRSF" id="PIRSF006060">
    <property type="entry name" value="AA_transporter"/>
    <property type="match status" value="1"/>
</dbReference>
<dbReference type="InterPro" id="IPR002293">
    <property type="entry name" value="AA/rel_permease1"/>
</dbReference>
<feature type="transmembrane region" description="Helical" evidence="6">
    <location>
        <begin position="314"/>
        <end position="338"/>
    </location>
</feature>
<evidence type="ECO:0000256" key="4">
    <source>
        <dbReference type="ARBA" id="ARBA00022989"/>
    </source>
</evidence>
<dbReference type="GO" id="GO:0005886">
    <property type="term" value="C:plasma membrane"/>
    <property type="evidence" value="ECO:0007669"/>
    <property type="project" value="UniProtKB-SubCell"/>
</dbReference>
<feature type="transmembrane region" description="Helical" evidence="6">
    <location>
        <begin position="142"/>
        <end position="166"/>
    </location>
</feature>
<evidence type="ECO:0000313" key="8">
    <source>
        <dbReference type="Proteomes" id="UP000278962"/>
    </source>
</evidence>
<feature type="transmembrane region" description="Helical" evidence="6">
    <location>
        <begin position="452"/>
        <end position="475"/>
    </location>
</feature>
<dbReference type="GO" id="GO:0022857">
    <property type="term" value="F:transmembrane transporter activity"/>
    <property type="evidence" value="ECO:0007669"/>
    <property type="project" value="InterPro"/>
</dbReference>
<dbReference type="InterPro" id="IPR050367">
    <property type="entry name" value="APC_superfamily"/>
</dbReference>
<evidence type="ECO:0000313" key="7">
    <source>
        <dbReference type="EMBL" id="RKQ92635.1"/>
    </source>
</evidence>
<keyword evidence="8" id="KW-1185">Reference proteome</keyword>